<dbReference type="Proteomes" id="UP001195660">
    <property type="component" value="Unassembled WGS sequence"/>
</dbReference>
<evidence type="ECO:0000313" key="3">
    <source>
        <dbReference type="Proteomes" id="UP001195660"/>
    </source>
</evidence>
<dbReference type="EMBL" id="WOFE01000003">
    <property type="protein sequence ID" value="MBM5571777.1"/>
    <property type="molecule type" value="Genomic_DNA"/>
</dbReference>
<keyword evidence="3" id="KW-1185">Reference proteome</keyword>
<reference evidence="2 3" key="1">
    <citation type="submission" date="2019-11" db="EMBL/GenBank/DDBJ databases">
        <title>Novel Deefgea species.</title>
        <authorList>
            <person name="Han J.-H."/>
        </authorList>
    </citation>
    <scope>NUCLEOTIDE SEQUENCE [LARGE SCALE GENOMIC DNA]</scope>
    <source>
        <strain evidence="2 3">LMG 24817</strain>
    </source>
</reference>
<comment type="caution">
    <text evidence="2">The sequence shown here is derived from an EMBL/GenBank/DDBJ whole genome shotgun (WGS) entry which is preliminary data.</text>
</comment>
<dbReference type="Pfam" id="PF05721">
    <property type="entry name" value="PhyH"/>
    <property type="match status" value="1"/>
</dbReference>
<protein>
    <recommendedName>
        <fullName evidence="4">Phytanoyl-CoA dioxygenase</fullName>
    </recommendedName>
</protein>
<dbReference type="PANTHER" id="PTHR20883">
    <property type="entry name" value="PHYTANOYL-COA DIOXYGENASE DOMAIN CONTAINING 1"/>
    <property type="match status" value="1"/>
</dbReference>
<evidence type="ECO:0000313" key="2">
    <source>
        <dbReference type="EMBL" id="MBM5571777.1"/>
    </source>
</evidence>
<dbReference type="SUPFAM" id="SSF51197">
    <property type="entry name" value="Clavaminate synthase-like"/>
    <property type="match status" value="1"/>
</dbReference>
<proteinExistence type="predicted"/>
<dbReference type="Gene3D" id="2.60.120.620">
    <property type="entry name" value="q2cbj1_9rhob like domain"/>
    <property type="match status" value="1"/>
</dbReference>
<sequence length="249" mass="27795">MCATCFIHPQNQTPTWSWHVELSSVPIDFGENGFAWLRGALSADQCAALKFTLLDFAVAAGRGGVRQIHQKSETIQELALQGELAILAQNLLQEPIHLVRSIFFDKTPQQNWLVSWHQDLTVTAAETFSAEGWGPWSRKENIIHVQPPLEVLQSMLTMRLHLDRATKQNGCLKVIPRSHLGGIVRSELSAKEVNAVFCEAEVGDILLMSPLLWHASSKAIEASSRQVLHFEYSNHRCATDLAWPALEIA</sequence>
<dbReference type="PANTHER" id="PTHR20883:SF48">
    <property type="entry name" value="ECTOINE DIOXYGENASE"/>
    <property type="match status" value="1"/>
</dbReference>
<comment type="cofactor">
    <cofactor evidence="1">
        <name>Fe(2+)</name>
        <dbReference type="ChEBI" id="CHEBI:29033"/>
    </cofactor>
</comment>
<evidence type="ECO:0000256" key="1">
    <source>
        <dbReference type="ARBA" id="ARBA00001954"/>
    </source>
</evidence>
<accession>A0ABS2CCK7</accession>
<name>A0ABS2CCK7_9NEIS</name>
<gene>
    <name evidence="2" type="ORF">GM173_09305</name>
</gene>
<evidence type="ECO:0008006" key="4">
    <source>
        <dbReference type="Google" id="ProtNLM"/>
    </source>
</evidence>
<organism evidence="2 3">
    <name type="scientific">Deefgea chitinilytica</name>
    <dbReference type="NCBI Taxonomy" id="570276"/>
    <lineage>
        <taxon>Bacteria</taxon>
        <taxon>Pseudomonadati</taxon>
        <taxon>Pseudomonadota</taxon>
        <taxon>Betaproteobacteria</taxon>
        <taxon>Neisseriales</taxon>
        <taxon>Chitinibacteraceae</taxon>
        <taxon>Deefgea</taxon>
    </lineage>
</organism>
<dbReference type="InterPro" id="IPR008775">
    <property type="entry name" value="Phytyl_CoA_dOase-like"/>
</dbReference>